<evidence type="ECO:0000313" key="3">
    <source>
        <dbReference type="Proteomes" id="UP001595952"/>
    </source>
</evidence>
<dbReference type="EMBL" id="JBHSEI010000006">
    <property type="protein sequence ID" value="MFC4638547.1"/>
    <property type="molecule type" value="Genomic_DNA"/>
</dbReference>
<feature type="transmembrane region" description="Helical" evidence="1">
    <location>
        <begin position="39"/>
        <end position="57"/>
    </location>
</feature>
<comment type="caution">
    <text evidence="2">The sequence shown here is derived from an EMBL/GenBank/DDBJ whole genome shotgun (WGS) entry which is preliminary data.</text>
</comment>
<proteinExistence type="predicted"/>
<dbReference type="RefSeq" id="WP_380061556.1">
    <property type="nucleotide sequence ID" value="NZ_JBHSEI010000006.1"/>
</dbReference>
<gene>
    <name evidence="2" type="ORF">ACFO0D_09350</name>
</gene>
<sequence length="103" mass="11067">MTQRNPRLQGPPVLVWAGLALLLLGLLQGKPTTFVGEASQTLCMVAGQLLLLGTMLLEGWRAGRGKPPVLMLLGLVVLAGAGLQLWGLWEAWQVELIERQVGS</sequence>
<keyword evidence="3" id="KW-1185">Reference proteome</keyword>
<name>A0ABV9I962_9DEIO</name>
<keyword evidence="1" id="KW-0472">Membrane</keyword>
<accession>A0ABV9I962</accession>
<protein>
    <submittedName>
        <fullName evidence="2">Uncharacterized protein</fullName>
    </submittedName>
</protein>
<evidence type="ECO:0000313" key="2">
    <source>
        <dbReference type="EMBL" id="MFC4638547.1"/>
    </source>
</evidence>
<keyword evidence="1" id="KW-0812">Transmembrane</keyword>
<organism evidence="2 3">
    <name type="scientific">Deinococcus hohokamensis</name>
    <dbReference type="NCBI Taxonomy" id="309883"/>
    <lineage>
        <taxon>Bacteria</taxon>
        <taxon>Thermotogati</taxon>
        <taxon>Deinococcota</taxon>
        <taxon>Deinococci</taxon>
        <taxon>Deinococcales</taxon>
        <taxon>Deinococcaceae</taxon>
        <taxon>Deinococcus</taxon>
    </lineage>
</organism>
<dbReference type="Proteomes" id="UP001595952">
    <property type="component" value="Unassembled WGS sequence"/>
</dbReference>
<reference evidence="3" key="1">
    <citation type="journal article" date="2019" name="Int. J. Syst. Evol. Microbiol.">
        <title>The Global Catalogue of Microorganisms (GCM) 10K type strain sequencing project: providing services to taxonomists for standard genome sequencing and annotation.</title>
        <authorList>
            <consortium name="The Broad Institute Genomics Platform"/>
            <consortium name="The Broad Institute Genome Sequencing Center for Infectious Disease"/>
            <person name="Wu L."/>
            <person name="Ma J."/>
        </authorList>
    </citation>
    <scope>NUCLEOTIDE SEQUENCE [LARGE SCALE GENOMIC DNA]</scope>
    <source>
        <strain evidence="3">CCUG 55995</strain>
    </source>
</reference>
<evidence type="ECO:0000256" key="1">
    <source>
        <dbReference type="SAM" id="Phobius"/>
    </source>
</evidence>
<keyword evidence="1" id="KW-1133">Transmembrane helix</keyword>
<feature type="transmembrane region" description="Helical" evidence="1">
    <location>
        <begin position="69"/>
        <end position="89"/>
    </location>
</feature>